<gene>
    <name evidence="1" type="ORF">HPB51_016640</name>
</gene>
<dbReference type="AlphaFoldDB" id="A0A9J6EI92"/>
<protein>
    <submittedName>
        <fullName evidence="1">Uncharacterized protein</fullName>
    </submittedName>
</protein>
<evidence type="ECO:0000313" key="2">
    <source>
        <dbReference type="Proteomes" id="UP000821866"/>
    </source>
</evidence>
<sequence length="267" mass="29183">MDLHTLMRRVRGTAAPALATPSARAYRAGGCGTCPQGGCSPSYTAYSQTQTGDSRVLQSQGLTSPGITIIITLCADAWGSWGLEFMGLEFFLAQSNVAARLSELRCERKLPTPAMIKPKLGDKECTFSRDSPALKAPVSTSLVASARETADGSYLSRILVFEDVFMDNQDVIAKPRNLANVRCTGDRWRQIQRSSCDLLFDEDAKVTVRRSDHVLNASSLHGMRHQKVLPPRGVGRSHICWYDFSTLLEFSNTPPRRGGLVTKALGC</sequence>
<proteinExistence type="predicted"/>
<reference evidence="1" key="2">
    <citation type="submission" date="2021-09" db="EMBL/GenBank/DDBJ databases">
        <authorList>
            <person name="Jia N."/>
            <person name="Wang J."/>
            <person name="Shi W."/>
            <person name="Du L."/>
            <person name="Sun Y."/>
            <person name="Zhan W."/>
            <person name="Jiang J."/>
            <person name="Wang Q."/>
            <person name="Zhang B."/>
            <person name="Ji P."/>
            <person name="Sakyi L.B."/>
            <person name="Cui X."/>
            <person name="Yuan T."/>
            <person name="Jiang B."/>
            <person name="Yang W."/>
            <person name="Lam T.T.-Y."/>
            <person name="Chang Q."/>
            <person name="Ding S."/>
            <person name="Wang X."/>
            <person name="Zhu J."/>
            <person name="Ruan X."/>
            <person name="Zhao L."/>
            <person name="Wei J."/>
            <person name="Que T."/>
            <person name="Du C."/>
            <person name="Cheng J."/>
            <person name="Dai P."/>
            <person name="Han X."/>
            <person name="Huang E."/>
            <person name="Gao Y."/>
            <person name="Liu J."/>
            <person name="Shao H."/>
            <person name="Ye R."/>
            <person name="Li L."/>
            <person name="Wei W."/>
            <person name="Wang X."/>
            <person name="Wang C."/>
            <person name="Huo Q."/>
            <person name="Li W."/>
            <person name="Guo W."/>
            <person name="Chen H."/>
            <person name="Chen S."/>
            <person name="Zhou L."/>
            <person name="Zhou L."/>
            <person name="Ni X."/>
            <person name="Tian J."/>
            <person name="Zhou Y."/>
            <person name="Sheng Y."/>
            <person name="Liu T."/>
            <person name="Pan Y."/>
            <person name="Xia L."/>
            <person name="Li J."/>
            <person name="Zhao F."/>
            <person name="Cao W."/>
        </authorList>
    </citation>
    <scope>NUCLEOTIDE SEQUENCE</scope>
    <source>
        <strain evidence="1">Rmic-2018</strain>
        <tissue evidence="1">Larvae</tissue>
    </source>
</reference>
<comment type="caution">
    <text evidence="1">The sequence shown here is derived from an EMBL/GenBank/DDBJ whole genome shotgun (WGS) entry which is preliminary data.</text>
</comment>
<organism evidence="1 2">
    <name type="scientific">Rhipicephalus microplus</name>
    <name type="common">Cattle tick</name>
    <name type="synonym">Boophilus microplus</name>
    <dbReference type="NCBI Taxonomy" id="6941"/>
    <lineage>
        <taxon>Eukaryota</taxon>
        <taxon>Metazoa</taxon>
        <taxon>Ecdysozoa</taxon>
        <taxon>Arthropoda</taxon>
        <taxon>Chelicerata</taxon>
        <taxon>Arachnida</taxon>
        <taxon>Acari</taxon>
        <taxon>Parasitiformes</taxon>
        <taxon>Ixodida</taxon>
        <taxon>Ixodoidea</taxon>
        <taxon>Ixodidae</taxon>
        <taxon>Rhipicephalinae</taxon>
        <taxon>Rhipicephalus</taxon>
        <taxon>Boophilus</taxon>
    </lineage>
</organism>
<keyword evidence="2" id="KW-1185">Reference proteome</keyword>
<dbReference type="Proteomes" id="UP000821866">
    <property type="component" value="Chromosome 2"/>
</dbReference>
<accession>A0A9J6EI92</accession>
<reference evidence="1" key="1">
    <citation type="journal article" date="2020" name="Cell">
        <title>Large-Scale Comparative Analyses of Tick Genomes Elucidate Their Genetic Diversity and Vector Capacities.</title>
        <authorList>
            <consortium name="Tick Genome and Microbiome Consortium (TIGMIC)"/>
            <person name="Jia N."/>
            <person name="Wang J."/>
            <person name="Shi W."/>
            <person name="Du L."/>
            <person name="Sun Y."/>
            <person name="Zhan W."/>
            <person name="Jiang J.F."/>
            <person name="Wang Q."/>
            <person name="Zhang B."/>
            <person name="Ji P."/>
            <person name="Bell-Sakyi L."/>
            <person name="Cui X.M."/>
            <person name="Yuan T.T."/>
            <person name="Jiang B.G."/>
            <person name="Yang W.F."/>
            <person name="Lam T.T."/>
            <person name="Chang Q.C."/>
            <person name="Ding S.J."/>
            <person name="Wang X.J."/>
            <person name="Zhu J.G."/>
            <person name="Ruan X.D."/>
            <person name="Zhao L."/>
            <person name="Wei J.T."/>
            <person name="Ye R.Z."/>
            <person name="Que T.C."/>
            <person name="Du C.H."/>
            <person name="Zhou Y.H."/>
            <person name="Cheng J.X."/>
            <person name="Dai P.F."/>
            <person name="Guo W.B."/>
            <person name="Han X.H."/>
            <person name="Huang E.J."/>
            <person name="Li L.F."/>
            <person name="Wei W."/>
            <person name="Gao Y.C."/>
            <person name="Liu J.Z."/>
            <person name="Shao H.Z."/>
            <person name="Wang X."/>
            <person name="Wang C.C."/>
            <person name="Yang T.C."/>
            <person name="Huo Q.B."/>
            <person name="Li W."/>
            <person name="Chen H.Y."/>
            <person name="Chen S.E."/>
            <person name="Zhou L.G."/>
            <person name="Ni X.B."/>
            <person name="Tian J.H."/>
            <person name="Sheng Y."/>
            <person name="Liu T."/>
            <person name="Pan Y.S."/>
            <person name="Xia L.Y."/>
            <person name="Li J."/>
            <person name="Zhao F."/>
            <person name="Cao W.C."/>
        </authorList>
    </citation>
    <scope>NUCLEOTIDE SEQUENCE</scope>
    <source>
        <strain evidence="1">Rmic-2018</strain>
    </source>
</reference>
<name>A0A9J6EI92_RHIMP</name>
<evidence type="ECO:0000313" key="1">
    <source>
        <dbReference type="EMBL" id="KAH8033868.1"/>
    </source>
</evidence>
<dbReference type="EMBL" id="JABSTU010000004">
    <property type="protein sequence ID" value="KAH8033868.1"/>
    <property type="molecule type" value="Genomic_DNA"/>
</dbReference>